<dbReference type="PANTHER" id="PTHR32552:SF81">
    <property type="entry name" value="TONB-DEPENDENT OUTER MEMBRANE RECEPTOR"/>
    <property type="match status" value="1"/>
</dbReference>
<organism evidence="16 17">
    <name type="scientific">Thalassotalea mangrovi</name>
    <dbReference type="NCBI Taxonomy" id="2572245"/>
    <lineage>
        <taxon>Bacteria</taxon>
        <taxon>Pseudomonadati</taxon>
        <taxon>Pseudomonadota</taxon>
        <taxon>Gammaproteobacteria</taxon>
        <taxon>Alteromonadales</taxon>
        <taxon>Colwelliaceae</taxon>
        <taxon>Thalassotalea</taxon>
    </lineage>
</organism>
<evidence type="ECO:0000256" key="3">
    <source>
        <dbReference type="ARBA" id="ARBA00022452"/>
    </source>
</evidence>
<feature type="domain" description="TonB-dependent receptor plug" evidence="15">
    <location>
        <begin position="55"/>
        <end position="166"/>
    </location>
</feature>
<name>A0A4U1B755_9GAMM</name>
<dbReference type="InterPro" id="IPR000531">
    <property type="entry name" value="Beta-barrel_TonB"/>
</dbReference>
<dbReference type="PROSITE" id="PS52016">
    <property type="entry name" value="TONB_DEPENDENT_REC_3"/>
    <property type="match status" value="1"/>
</dbReference>
<keyword evidence="5 11" id="KW-0812">Transmembrane</keyword>
<evidence type="ECO:0000256" key="6">
    <source>
        <dbReference type="ARBA" id="ARBA00023004"/>
    </source>
</evidence>
<keyword evidence="13" id="KW-0732">Signal</keyword>
<protein>
    <submittedName>
        <fullName evidence="16">TonB-dependent receptor</fullName>
    </submittedName>
</protein>
<keyword evidence="4" id="KW-0410">Iron transport</keyword>
<evidence type="ECO:0000256" key="13">
    <source>
        <dbReference type="SAM" id="SignalP"/>
    </source>
</evidence>
<dbReference type="InterPro" id="IPR039426">
    <property type="entry name" value="TonB-dep_rcpt-like"/>
</dbReference>
<evidence type="ECO:0000313" key="16">
    <source>
        <dbReference type="EMBL" id="TKB46039.1"/>
    </source>
</evidence>
<dbReference type="EMBL" id="SWDB01000010">
    <property type="protein sequence ID" value="TKB46039.1"/>
    <property type="molecule type" value="Genomic_DNA"/>
</dbReference>
<dbReference type="GO" id="GO:0009279">
    <property type="term" value="C:cell outer membrane"/>
    <property type="evidence" value="ECO:0007669"/>
    <property type="project" value="UniProtKB-SubCell"/>
</dbReference>
<accession>A0A4U1B755</accession>
<dbReference type="InterPro" id="IPR012910">
    <property type="entry name" value="Plug_dom"/>
</dbReference>
<comment type="caution">
    <text evidence="16">The sequence shown here is derived from an EMBL/GenBank/DDBJ whole genome shotgun (WGS) entry which is preliminary data.</text>
</comment>
<evidence type="ECO:0000259" key="15">
    <source>
        <dbReference type="Pfam" id="PF07715"/>
    </source>
</evidence>
<keyword evidence="16" id="KW-0675">Receptor</keyword>
<dbReference type="RefSeq" id="WP_136735047.1">
    <property type="nucleotide sequence ID" value="NZ_SWDB01000010.1"/>
</dbReference>
<dbReference type="AlphaFoldDB" id="A0A4U1B755"/>
<keyword evidence="3 11" id="KW-1134">Transmembrane beta strand</keyword>
<evidence type="ECO:0000256" key="10">
    <source>
        <dbReference type="ARBA" id="ARBA00023237"/>
    </source>
</evidence>
<dbReference type="Gene3D" id="2.40.170.20">
    <property type="entry name" value="TonB-dependent receptor, beta-barrel domain"/>
    <property type="match status" value="2"/>
</dbReference>
<dbReference type="PANTHER" id="PTHR32552">
    <property type="entry name" value="FERRICHROME IRON RECEPTOR-RELATED"/>
    <property type="match status" value="1"/>
</dbReference>
<keyword evidence="17" id="KW-1185">Reference proteome</keyword>
<dbReference type="SUPFAM" id="SSF56935">
    <property type="entry name" value="Porins"/>
    <property type="match status" value="1"/>
</dbReference>
<keyword evidence="8 12" id="KW-0798">TonB box</keyword>
<dbReference type="Pfam" id="PF00593">
    <property type="entry name" value="TonB_dep_Rec_b-barrel"/>
    <property type="match status" value="1"/>
</dbReference>
<sequence length="891" mass="98063">MHKRDKLSLAITTALIAQLSTVSIATAAEASGEFAEESSIERIEVRTRRITETIETIPLAISAIPEAQIAEKGIQSADDVAKYVNGLAFDIGAAANDTRPSLRGLTIDRGRPNVAVLVDGVDVSSESVTLAGGGITANMKLLDLQQVEVVKGPQSVNYGRSAFSGAINYVTKRPSFDNEGNFMLNVAEHGIYDISASYEGAITDSFAAKIKLIDSASDGYYENPNTGGALGESDVSGGALSFFFIPSDSFSAYFRAEYSDEQHGPRPVVAINSMLPEFDPQTNFFATGSVNTAQGGGMFPYEFDENGVGVDCSMAYQYPYWDSFNNVLAMMGFPPQPACRAMVTGDIRVGEDMIDLSPDPLTGKDYPGTSIENTRASLELEWDFDSMSFVSITAYTKSDAYIQEDFDKTDFRIYSDPVGVPFANIPPWSQFGMQSDVDTSYDVEQFNQEFRLTGEGESYNWVVSGLYWYEEMDTGFGSQFWLREGASEEVLLAQFAQSPFTSFITDIKNEPLPKGENRITPITRDTEHWSVAALINFALTDDMNLTFEGRYMDETIEYTGNADDRTFDAFNIDNSVIFDPNNPPTFTSPNPNYFTSNSVSSDEFLPRITFDYQVNDTVFTYASAAKGFKPGGITTTDANGDVSTGEYKPETLWAYEIGAKAFNEKNNVLVNLAAFYWEYTDQQVPYTFFNDIGLATVSVINAGETVSQGVELDSIWQITPSFRMSFAYLYSDAEYTSFNVAEIIASTDIPSASVNDVDKMIAGNADADFTGKRLTMSPKHSATFSARYSTEFGKYGAFIEMFGQYKSERNVDRGGYAQLPAYDEWDLTAGLEADSWKLTLYVENLFDDDTIKSSVGNVGYGFFPDGRALPFSVHATLPQPRTAGARVMFTF</sequence>
<evidence type="ECO:0000256" key="11">
    <source>
        <dbReference type="PROSITE-ProRule" id="PRU01360"/>
    </source>
</evidence>
<evidence type="ECO:0000313" key="17">
    <source>
        <dbReference type="Proteomes" id="UP000307999"/>
    </source>
</evidence>
<evidence type="ECO:0000256" key="12">
    <source>
        <dbReference type="RuleBase" id="RU003357"/>
    </source>
</evidence>
<evidence type="ECO:0000256" key="9">
    <source>
        <dbReference type="ARBA" id="ARBA00023136"/>
    </source>
</evidence>
<keyword evidence="9 11" id="KW-0472">Membrane</keyword>
<keyword evidence="7" id="KW-0406">Ion transport</keyword>
<evidence type="ECO:0000256" key="7">
    <source>
        <dbReference type="ARBA" id="ARBA00023065"/>
    </source>
</evidence>
<evidence type="ECO:0000256" key="5">
    <source>
        <dbReference type="ARBA" id="ARBA00022692"/>
    </source>
</evidence>
<gene>
    <name evidence="16" type="ORF">E8M12_05270</name>
</gene>
<dbReference type="InterPro" id="IPR036942">
    <property type="entry name" value="Beta-barrel_TonB_sf"/>
</dbReference>
<evidence type="ECO:0000256" key="1">
    <source>
        <dbReference type="ARBA" id="ARBA00004571"/>
    </source>
</evidence>
<evidence type="ECO:0000259" key="14">
    <source>
        <dbReference type="Pfam" id="PF00593"/>
    </source>
</evidence>
<feature type="domain" description="TonB-dependent receptor-like beta-barrel" evidence="14">
    <location>
        <begin position="366"/>
        <end position="845"/>
    </location>
</feature>
<evidence type="ECO:0000256" key="2">
    <source>
        <dbReference type="ARBA" id="ARBA00022448"/>
    </source>
</evidence>
<dbReference type="Pfam" id="PF07715">
    <property type="entry name" value="Plug"/>
    <property type="match status" value="1"/>
</dbReference>
<comment type="subcellular location">
    <subcellularLocation>
        <location evidence="1 11">Cell outer membrane</location>
        <topology evidence="1 11">Multi-pass membrane protein</topology>
    </subcellularLocation>
</comment>
<dbReference type="GO" id="GO:0006826">
    <property type="term" value="P:iron ion transport"/>
    <property type="evidence" value="ECO:0007669"/>
    <property type="project" value="UniProtKB-KW"/>
</dbReference>
<evidence type="ECO:0000256" key="4">
    <source>
        <dbReference type="ARBA" id="ARBA00022496"/>
    </source>
</evidence>
<keyword evidence="10 11" id="KW-0998">Cell outer membrane</keyword>
<proteinExistence type="inferred from homology"/>
<dbReference type="OrthoDB" id="9758929at2"/>
<comment type="similarity">
    <text evidence="11 12">Belongs to the TonB-dependent receptor family.</text>
</comment>
<feature type="chain" id="PRO_5020801888" evidence="13">
    <location>
        <begin position="28"/>
        <end position="891"/>
    </location>
</feature>
<evidence type="ECO:0000256" key="8">
    <source>
        <dbReference type="ARBA" id="ARBA00023077"/>
    </source>
</evidence>
<keyword evidence="2 11" id="KW-0813">Transport</keyword>
<feature type="signal peptide" evidence="13">
    <location>
        <begin position="1"/>
        <end position="27"/>
    </location>
</feature>
<reference evidence="16 17" key="1">
    <citation type="submission" date="2019-04" db="EMBL/GenBank/DDBJ databases">
        <title>Thalassotalea guangxiensis sp. nov., isolated from sediment of the coastal wetland.</title>
        <authorList>
            <person name="Zheng S."/>
            <person name="Zhang D."/>
        </authorList>
    </citation>
    <scope>NUCLEOTIDE SEQUENCE [LARGE SCALE GENOMIC DNA]</scope>
    <source>
        <strain evidence="16 17">ZS-4</strain>
    </source>
</reference>
<dbReference type="Proteomes" id="UP000307999">
    <property type="component" value="Unassembled WGS sequence"/>
</dbReference>
<keyword evidence="6" id="KW-0408">Iron</keyword>